<dbReference type="Proteomes" id="UP000593578">
    <property type="component" value="Unassembled WGS sequence"/>
</dbReference>
<sequence length="152" mass="17393">MDVPNPMLFSHAVCSATGSSMVTTLVLLTSPKMQYGYSTKKDFVTTLWNGWNSQNNFIFYRQAGVKDVQMKLEWAELYALSEWVLIARDLNLGNEFDGLIKQILKARVQLINRSCNKVVDALCNFLLLYSYFLRFGMNYLSCIHNLVILDSS</sequence>
<reference evidence="1 2" key="1">
    <citation type="journal article" date="2019" name="Genome Biol. Evol.">
        <title>Insights into the evolution of the New World diploid cottons (Gossypium, subgenus Houzingenia) based on genome sequencing.</title>
        <authorList>
            <person name="Grover C.E."/>
            <person name="Arick M.A. 2nd"/>
            <person name="Thrash A."/>
            <person name="Conover J.L."/>
            <person name="Sanders W.S."/>
            <person name="Peterson D.G."/>
            <person name="Frelichowski J.E."/>
            <person name="Scheffler J.A."/>
            <person name="Scheffler B.E."/>
            <person name="Wendel J.F."/>
        </authorList>
    </citation>
    <scope>NUCLEOTIDE SEQUENCE [LARGE SCALE GENOMIC DNA]</scope>
    <source>
        <strain evidence="1">8</strain>
        <tissue evidence="1">Leaf</tissue>
    </source>
</reference>
<protein>
    <submittedName>
        <fullName evidence="1">Uncharacterized protein</fullName>
    </submittedName>
</protein>
<organism evidence="1 2">
    <name type="scientific">Gossypium raimondii</name>
    <name type="common">Peruvian cotton</name>
    <name type="synonym">Gossypium klotzschianum subsp. raimondii</name>
    <dbReference type="NCBI Taxonomy" id="29730"/>
    <lineage>
        <taxon>Eukaryota</taxon>
        <taxon>Viridiplantae</taxon>
        <taxon>Streptophyta</taxon>
        <taxon>Embryophyta</taxon>
        <taxon>Tracheophyta</taxon>
        <taxon>Spermatophyta</taxon>
        <taxon>Magnoliopsida</taxon>
        <taxon>eudicotyledons</taxon>
        <taxon>Gunneridae</taxon>
        <taxon>Pentapetalae</taxon>
        <taxon>rosids</taxon>
        <taxon>malvids</taxon>
        <taxon>Malvales</taxon>
        <taxon>Malvaceae</taxon>
        <taxon>Malvoideae</taxon>
        <taxon>Gossypium</taxon>
    </lineage>
</organism>
<proteinExistence type="predicted"/>
<dbReference type="AlphaFoldDB" id="A0A7J8PNJ5"/>
<accession>A0A7J8PNJ5</accession>
<evidence type="ECO:0000313" key="1">
    <source>
        <dbReference type="EMBL" id="MBA0590758.1"/>
    </source>
</evidence>
<gene>
    <name evidence="1" type="ORF">Gorai_019450</name>
</gene>
<name>A0A7J8PNJ5_GOSRA</name>
<dbReference type="EMBL" id="JABEZZ010000007">
    <property type="protein sequence ID" value="MBA0590758.1"/>
    <property type="molecule type" value="Genomic_DNA"/>
</dbReference>
<evidence type="ECO:0000313" key="2">
    <source>
        <dbReference type="Proteomes" id="UP000593578"/>
    </source>
</evidence>
<comment type="caution">
    <text evidence="1">The sequence shown here is derived from an EMBL/GenBank/DDBJ whole genome shotgun (WGS) entry which is preliminary data.</text>
</comment>